<dbReference type="InterPro" id="IPR038606">
    <property type="entry name" value="To_sf"/>
</dbReference>
<evidence type="ECO:0000313" key="5">
    <source>
        <dbReference type="Proteomes" id="UP000310200"/>
    </source>
</evidence>
<evidence type="ECO:0008006" key="6">
    <source>
        <dbReference type="Google" id="ProtNLM"/>
    </source>
</evidence>
<evidence type="ECO:0000313" key="4">
    <source>
        <dbReference type="EMBL" id="TGZ50592.1"/>
    </source>
</evidence>
<evidence type="ECO:0000256" key="2">
    <source>
        <dbReference type="ARBA" id="ARBA00023108"/>
    </source>
</evidence>
<protein>
    <recommendedName>
        <fullName evidence="6">Circadian clock-controlled protein</fullName>
    </recommendedName>
</protein>
<dbReference type="PANTHER" id="PTHR11008:SF14">
    <property type="entry name" value="CIRCADIAN CLOCK-CONTROLLED PROTEIN-LIKE PROTEIN"/>
    <property type="match status" value="1"/>
</dbReference>
<keyword evidence="1" id="KW-0732">Signal</keyword>
<dbReference type="SMART" id="SM00700">
    <property type="entry name" value="JHBP"/>
    <property type="match status" value="1"/>
</dbReference>
<comment type="caution">
    <text evidence="4">The sequence shown here is derived from an EMBL/GenBank/DDBJ whole genome shotgun (WGS) entry which is preliminary data.</text>
</comment>
<proteinExistence type="inferred from homology"/>
<dbReference type="FunFam" id="3.15.10.30:FF:000001">
    <property type="entry name" value="Takeout-like protein 1"/>
    <property type="match status" value="1"/>
</dbReference>
<organism evidence="4 5">
    <name type="scientific">Temnothorax longispinosus</name>
    <dbReference type="NCBI Taxonomy" id="300112"/>
    <lineage>
        <taxon>Eukaryota</taxon>
        <taxon>Metazoa</taxon>
        <taxon>Ecdysozoa</taxon>
        <taxon>Arthropoda</taxon>
        <taxon>Hexapoda</taxon>
        <taxon>Insecta</taxon>
        <taxon>Pterygota</taxon>
        <taxon>Neoptera</taxon>
        <taxon>Endopterygota</taxon>
        <taxon>Hymenoptera</taxon>
        <taxon>Apocrita</taxon>
        <taxon>Aculeata</taxon>
        <taxon>Formicoidea</taxon>
        <taxon>Formicidae</taxon>
        <taxon>Myrmicinae</taxon>
        <taxon>Temnothorax</taxon>
    </lineage>
</organism>
<evidence type="ECO:0000256" key="1">
    <source>
        <dbReference type="ARBA" id="ARBA00022729"/>
    </source>
</evidence>
<dbReference type="GO" id="GO:0005615">
    <property type="term" value="C:extracellular space"/>
    <property type="evidence" value="ECO:0007669"/>
    <property type="project" value="TreeGrafter"/>
</dbReference>
<reference evidence="4 5" key="1">
    <citation type="journal article" date="2019" name="Philos. Trans. R. Soc. Lond., B, Biol. Sci.">
        <title>Ant behaviour and brain gene expression of defending hosts depend on the ecological success of the intruding social parasite.</title>
        <authorList>
            <person name="Kaur R."/>
            <person name="Stoldt M."/>
            <person name="Jongepier E."/>
            <person name="Feldmeyer B."/>
            <person name="Menzel F."/>
            <person name="Bornberg-Bauer E."/>
            <person name="Foitzik S."/>
        </authorList>
    </citation>
    <scope>NUCLEOTIDE SEQUENCE [LARGE SCALE GENOMIC DNA]</scope>
    <source>
        <tissue evidence="4">Whole body</tissue>
    </source>
</reference>
<dbReference type="AlphaFoldDB" id="A0A4S2KLQ1"/>
<dbReference type="EMBL" id="QBLH01001924">
    <property type="protein sequence ID" value="TGZ50592.1"/>
    <property type="molecule type" value="Genomic_DNA"/>
</dbReference>
<keyword evidence="5" id="KW-1185">Reference proteome</keyword>
<dbReference type="PANTHER" id="PTHR11008">
    <property type="entry name" value="PROTEIN TAKEOUT-LIKE PROTEIN"/>
    <property type="match status" value="1"/>
</dbReference>
<dbReference type="Pfam" id="PF06585">
    <property type="entry name" value="JHBP"/>
    <property type="match status" value="1"/>
</dbReference>
<dbReference type="Gene3D" id="3.15.10.30">
    <property type="entry name" value="Haemolymph juvenile hormone binding protein"/>
    <property type="match status" value="1"/>
</dbReference>
<dbReference type="GO" id="GO:0007623">
    <property type="term" value="P:circadian rhythm"/>
    <property type="evidence" value="ECO:0007669"/>
    <property type="project" value="UniProtKB-ARBA"/>
</dbReference>
<comment type="similarity">
    <text evidence="3">Belongs to the TO family.</text>
</comment>
<dbReference type="Proteomes" id="UP000310200">
    <property type="component" value="Unassembled WGS sequence"/>
</dbReference>
<dbReference type="InterPro" id="IPR010562">
    <property type="entry name" value="Haemolymph_juvenile_hormone-bd"/>
</dbReference>
<name>A0A4S2KLQ1_9HYME</name>
<evidence type="ECO:0000256" key="3">
    <source>
        <dbReference type="ARBA" id="ARBA00060902"/>
    </source>
</evidence>
<keyword evidence="2" id="KW-0090">Biological rhythms</keyword>
<gene>
    <name evidence="4" type="ORF">DBV15_08098</name>
</gene>
<accession>A0A4S2KLQ1</accession>
<sequence length="325" mass="35291">MVFVLCAAGGIWRGRGGYCYKTYGLPSGSYTSSPTIRGSPAAVGPSGPATPSSNLRLHSRKAFSLSFLFAYFCEKMASVKATFITILLAVATIGVVAARDIPEFLHICQTNDPHYEACITESIEHLKPYLKAGVPEYNIPSLEPLKLKKLTFTPTSSIKVDATDIDVFGASNFQIKKVKLDFNTLLFLVDVALPNIRVEGKYLLDGRLLLLPIRGSGPMHGNFSNCLGACKIQVAKFIDQDGEEKMRITDFKLKVSVGKGTLKLDNLFGGEQALGDVINSAINNNFGLFLRELLPLVEKALSDAFQNIAGNIVEQFAFAQLFPGA</sequence>